<evidence type="ECO:0000313" key="2">
    <source>
        <dbReference type="Proteomes" id="UP000664779"/>
    </source>
</evidence>
<proteinExistence type="predicted"/>
<accession>A0A939EP78</accession>
<reference evidence="1" key="1">
    <citation type="submission" date="2021-03" db="EMBL/GenBank/DDBJ databases">
        <title>Roseibium sp. CAU 1637 isolated from Incheon.</title>
        <authorList>
            <person name="Kim W."/>
        </authorList>
    </citation>
    <scope>NUCLEOTIDE SEQUENCE</scope>
    <source>
        <strain evidence="1">CAU 1637</strain>
    </source>
</reference>
<dbReference type="PIRSF" id="PIRSF030820">
    <property type="entry name" value="UCP030820"/>
    <property type="match status" value="1"/>
</dbReference>
<keyword evidence="2" id="KW-1185">Reference proteome</keyword>
<comment type="caution">
    <text evidence="1">The sequence shown here is derived from an EMBL/GenBank/DDBJ whole genome shotgun (WGS) entry which is preliminary data.</text>
</comment>
<dbReference type="EMBL" id="JAFLNF010000004">
    <property type="protein sequence ID" value="MBO0345780.1"/>
    <property type="molecule type" value="Genomic_DNA"/>
</dbReference>
<name>A0A939EP78_9HYPH</name>
<dbReference type="InterPro" id="IPR008318">
    <property type="entry name" value="UCP030820"/>
</dbReference>
<dbReference type="RefSeq" id="WP_206940672.1">
    <property type="nucleotide sequence ID" value="NZ_JAFLNF010000004.1"/>
</dbReference>
<organism evidence="1 2">
    <name type="scientific">Roseibium limicola</name>
    <dbReference type="NCBI Taxonomy" id="2816037"/>
    <lineage>
        <taxon>Bacteria</taxon>
        <taxon>Pseudomonadati</taxon>
        <taxon>Pseudomonadota</taxon>
        <taxon>Alphaproteobacteria</taxon>
        <taxon>Hyphomicrobiales</taxon>
        <taxon>Stappiaceae</taxon>
        <taxon>Roseibium</taxon>
    </lineage>
</organism>
<dbReference type="Proteomes" id="UP000664779">
    <property type="component" value="Unassembled WGS sequence"/>
</dbReference>
<dbReference type="AlphaFoldDB" id="A0A939EP78"/>
<protein>
    <submittedName>
        <fullName evidence="1">DUF934 domain-containing protein</fullName>
    </submittedName>
</protein>
<dbReference type="Pfam" id="PF06073">
    <property type="entry name" value="DUF934"/>
    <property type="match status" value="1"/>
</dbReference>
<gene>
    <name evidence="1" type="ORF">J0X15_11165</name>
</gene>
<evidence type="ECO:0000313" key="1">
    <source>
        <dbReference type="EMBL" id="MBO0345780.1"/>
    </source>
</evidence>
<sequence length="177" mass="19359">MTKIFANGAFRDEEWAHIGLEDDLPETGNVLLPMSRFLEEPNSFAGSNRGLAVVVAAGEDVELLADHLDKLAIIAVDFPAFSDGRGFSAARVLREQLNYQGDIRAIGKYILDQAPLLRRCGVTSFEISKPEMLKALDAGEWPEVTNYLQPVDAVEELPAGERPWARKPVPGAPEAAE</sequence>